<dbReference type="PANTHER" id="PTHR13604">
    <property type="entry name" value="DC12-RELATED"/>
    <property type="match status" value="1"/>
</dbReference>
<gene>
    <name evidence="8" type="ORF">UFOPK1835_00437</name>
</gene>
<organism evidence="8">
    <name type="scientific">freshwater metagenome</name>
    <dbReference type="NCBI Taxonomy" id="449393"/>
    <lineage>
        <taxon>unclassified sequences</taxon>
        <taxon>metagenomes</taxon>
        <taxon>ecological metagenomes</taxon>
    </lineage>
</organism>
<name>A0A6J6GRE5_9ZZZZ</name>
<evidence type="ECO:0000256" key="6">
    <source>
        <dbReference type="ARBA" id="ARBA00023125"/>
    </source>
</evidence>
<evidence type="ECO:0000256" key="1">
    <source>
        <dbReference type="ARBA" id="ARBA00008136"/>
    </source>
</evidence>
<dbReference type="EMBL" id="CAEZUP010000011">
    <property type="protein sequence ID" value="CAB4601465.1"/>
    <property type="molecule type" value="Genomic_DNA"/>
</dbReference>
<comment type="similarity">
    <text evidence="1">Belongs to the SOS response-associated peptidase family.</text>
</comment>
<proteinExistence type="inferred from homology"/>
<keyword evidence="3" id="KW-0227">DNA damage</keyword>
<dbReference type="GO" id="GO:0006508">
    <property type="term" value="P:proteolysis"/>
    <property type="evidence" value="ECO:0007669"/>
    <property type="project" value="UniProtKB-KW"/>
</dbReference>
<dbReference type="Pfam" id="PF02586">
    <property type="entry name" value="SRAP"/>
    <property type="match status" value="1"/>
</dbReference>
<keyword evidence="4" id="KW-0378">Hydrolase</keyword>
<evidence type="ECO:0000256" key="2">
    <source>
        <dbReference type="ARBA" id="ARBA00022670"/>
    </source>
</evidence>
<keyword evidence="2" id="KW-0645">Protease</keyword>
<dbReference type="AlphaFoldDB" id="A0A6J6GRE5"/>
<evidence type="ECO:0000256" key="4">
    <source>
        <dbReference type="ARBA" id="ARBA00022801"/>
    </source>
</evidence>
<evidence type="ECO:0000313" key="8">
    <source>
        <dbReference type="EMBL" id="CAB4601465.1"/>
    </source>
</evidence>
<dbReference type="GO" id="GO:0008233">
    <property type="term" value="F:peptidase activity"/>
    <property type="evidence" value="ECO:0007669"/>
    <property type="project" value="UniProtKB-KW"/>
</dbReference>
<dbReference type="InterPro" id="IPR003738">
    <property type="entry name" value="SRAP"/>
</dbReference>
<dbReference type="GO" id="GO:0003697">
    <property type="term" value="F:single-stranded DNA binding"/>
    <property type="evidence" value="ECO:0007669"/>
    <property type="project" value="InterPro"/>
</dbReference>
<dbReference type="GO" id="GO:0106300">
    <property type="term" value="P:protein-DNA covalent cross-linking repair"/>
    <property type="evidence" value="ECO:0007669"/>
    <property type="project" value="InterPro"/>
</dbReference>
<dbReference type="GO" id="GO:0016829">
    <property type="term" value="F:lyase activity"/>
    <property type="evidence" value="ECO:0007669"/>
    <property type="project" value="UniProtKB-KW"/>
</dbReference>
<dbReference type="Gene3D" id="3.90.1680.10">
    <property type="entry name" value="SOS response associated peptidase-like"/>
    <property type="match status" value="1"/>
</dbReference>
<evidence type="ECO:0000256" key="5">
    <source>
        <dbReference type="ARBA" id="ARBA00023124"/>
    </source>
</evidence>
<reference evidence="8" key="1">
    <citation type="submission" date="2020-05" db="EMBL/GenBank/DDBJ databases">
        <authorList>
            <person name="Chiriac C."/>
            <person name="Salcher M."/>
            <person name="Ghai R."/>
            <person name="Kavagutti S V."/>
        </authorList>
    </citation>
    <scope>NUCLEOTIDE SEQUENCE</scope>
</reference>
<sequence>MCGRFTLTSSPAEIADFFGAEQRGLDHSPDYNVAPTTDIVTVVETEGERALELMHWGLVPSWAKDISIGSRMINARSETLAEKPSFRRAFVRRRCIVVADGFYEWQAVPGQKRKQPMYITRTDGEPLAFAGLWEIWHPESDPVRAGMELHSCTIATCEANLKIAPVHHRMPVVLEKSDWSAWLDVEGTSAADATELLRAAGDDVLTFHPVSTDVNRVGMNDAHLIDPVESDSGDQDGQMRLL</sequence>
<protein>
    <submittedName>
        <fullName evidence="8">Unannotated protein</fullName>
    </submittedName>
</protein>
<evidence type="ECO:0000256" key="3">
    <source>
        <dbReference type="ARBA" id="ARBA00022763"/>
    </source>
</evidence>
<keyword evidence="6" id="KW-0238">DNA-binding</keyword>
<accession>A0A6J6GRE5</accession>
<dbReference type="PANTHER" id="PTHR13604:SF0">
    <property type="entry name" value="ABASIC SITE PROCESSING PROTEIN HMCES"/>
    <property type="match status" value="1"/>
</dbReference>
<keyword evidence="7" id="KW-0456">Lyase</keyword>
<dbReference type="InterPro" id="IPR036590">
    <property type="entry name" value="SRAP-like"/>
</dbReference>
<keyword evidence="5" id="KW-0190">Covalent protein-DNA linkage</keyword>
<evidence type="ECO:0000256" key="7">
    <source>
        <dbReference type="ARBA" id="ARBA00023239"/>
    </source>
</evidence>
<dbReference type="SUPFAM" id="SSF143081">
    <property type="entry name" value="BB1717-like"/>
    <property type="match status" value="1"/>
</dbReference>